<dbReference type="Proteomes" id="UP001055634">
    <property type="component" value="Segment"/>
</dbReference>
<reference evidence="1" key="1">
    <citation type="submission" date="2022-04" db="EMBL/GenBank/DDBJ databases">
        <authorList>
            <person name="Friedrich I."/>
            <person name="Schneider D."/>
            <person name="Poehlein A."/>
            <person name="Hertel R."/>
            <person name="Daniel R."/>
        </authorList>
    </citation>
    <scope>NUCLEOTIDE SEQUENCE</scope>
</reference>
<evidence type="ECO:0000313" key="1">
    <source>
        <dbReference type="EMBL" id="UTC28379.1"/>
    </source>
</evidence>
<proteinExistence type="predicted"/>
<protein>
    <submittedName>
        <fullName evidence="1">Tail tube protein</fullName>
    </submittedName>
</protein>
<keyword evidence="2" id="KW-1185">Reference proteome</keyword>
<sequence length="615" mass="65397">MALQIFADSNRARLRYIKEDENAWGTTPSSGRTRELRYTGSTINANKETATSEEIRADRMVADYIETGARSNGDVNIEYSAGSHDDFMESFVYGAWTRPMTFDSVKGKALEWSATAGTLYVKGIDVTNYFFAGRRVKTSGFLKAENNAYWQIDTITWNAGANRTEILMTATTAVAEAGSNYTGMADANDVIILRNTTIRAGTAGESAFDSNGTNAFAAAIAAGQLAVGQKLFVDGLGIETGTVEFTANPTAGSKVTVSDGDKTLVFQFGGSVPPSAEGVELGADAAATSANFVNELNKKRVRGELAVSATLDAVTDTVTIKNLLRTGGSILETEDAGTALTVVDFAGGDATLHGVFKIEAMTDDKLTVSPAPATFANAGAAGVTFKGSMLRNPSDADDITPQSYTLETGFEDVDQYWMTDGLRVGAFSYNIASNSILTGSFSFNGRATKRQGVSKLGRAPYTVLETTATPVANATVNVGAIVINGEQLTTAIQSITLNGNNNLRDQNAVSHKFPAGIGAGRMEITGNLVAYFADGSLWDKFIEHETVSVEFSIEDVLGNHYEYTIPAVNFTTDTVNPPGGNQDVMENMEYGAKRDPITGCSIQIDRYSSVFATTA</sequence>
<accession>A0A9E7N4V5</accession>
<dbReference type="InterPro" id="IPR044000">
    <property type="entry name" value="Phage_tube_2"/>
</dbReference>
<organism evidence="1 2">
    <name type="scientific">Brevundimonas phage vB_BpoS-Gurke</name>
    <dbReference type="NCBI Taxonomy" id="2948599"/>
    <lineage>
        <taxon>Viruses</taxon>
        <taxon>Duplodnaviria</taxon>
        <taxon>Heunggongvirae</taxon>
        <taxon>Uroviricota</taxon>
        <taxon>Caudoviricetes</taxon>
        <taxon>Jeanschmidtviridae</taxon>
        <taxon>Kikimoravirus</taxon>
        <taxon>Kikimoravirus gurke</taxon>
    </lineage>
</organism>
<name>A0A9E7N4V5_9CAUD</name>
<evidence type="ECO:0000313" key="2">
    <source>
        <dbReference type="Proteomes" id="UP001055634"/>
    </source>
</evidence>
<gene>
    <name evidence="1" type="ORF">GURKE_03530</name>
</gene>
<dbReference type="Pfam" id="PF18906">
    <property type="entry name" value="Phage_tube_2"/>
    <property type="match status" value="1"/>
</dbReference>
<dbReference type="EMBL" id="ON529850">
    <property type="protein sequence ID" value="UTC28379.1"/>
    <property type="molecule type" value="Genomic_DNA"/>
</dbReference>